<comment type="caution">
    <text evidence="1">The sequence shown here is derived from an EMBL/GenBank/DDBJ whole genome shotgun (WGS) entry which is preliminary data.</text>
</comment>
<dbReference type="Proteomes" id="UP001433508">
    <property type="component" value="Unassembled WGS sequence"/>
</dbReference>
<name>A0ACC3SWF3_LIPKO</name>
<sequence>MKFGTTTTLAALVLSLSAPVLGSPIAPRSATPGVVHFPIEARSPPKERIARRLRARDSNSTVTLLLDNDINDGAYLANITIGTPGQRLRVQLDTGSSDLWVQSRDNPTCRTSQNFCTTTQMFNDTSSSTFTTTSDPFSITYADGTYADGEYVKDTLSFSGISVHDFTFGLATNSTSSLGVLGVGFDTNEVANTVYENLPDKLVSDGLIGVKAYSLWLNDIDSSTGNVLFGGVDLGKFTGSLQTVKLVPTSGTFYSQFLLSLTGIAYDSGSSSTTIMSSSQGAGTELQVVLDSGTTYGILPQSIVSSMVQAIGSGQYSSDYGLYTLDCSLESSSATINLTFNNAATLQVGLKQLVVPIEYTSQGNTVCALGVQPVSDSVGSGYQYLLGDAFLRSGYVVYDLDNKEISIAQAVFNSDTTDIVVLNSTGVTGQAGKGSSKTSAAFTLRVPGYWAIAGSGLVACVLLL</sequence>
<organism evidence="1 2">
    <name type="scientific">Lipomyces kononenkoae</name>
    <name type="common">Yeast</name>
    <dbReference type="NCBI Taxonomy" id="34357"/>
    <lineage>
        <taxon>Eukaryota</taxon>
        <taxon>Fungi</taxon>
        <taxon>Dikarya</taxon>
        <taxon>Ascomycota</taxon>
        <taxon>Saccharomycotina</taxon>
        <taxon>Lipomycetes</taxon>
        <taxon>Lipomycetales</taxon>
        <taxon>Lipomycetaceae</taxon>
        <taxon>Lipomyces</taxon>
    </lineage>
</organism>
<proteinExistence type="predicted"/>
<dbReference type="EMBL" id="MU971399">
    <property type="protein sequence ID" value="KAK9235966.1"/>
    <property type="molecule type" value="Genomic_DNA"/>
</dbReference>
<protein>
    <submittedName>
        <fullName evidence="1">Aspartic peptidase domain-containing protein</fullName>
    </submittedName>
</protein>
<keyword evidence="2" id="KW-1185">Reference proteome</keyword>
<gene>
    <name evidence="1" type="ORF">V1525DRAFT_408345</name>
</gene>
<evidence type="ECO:0000313" key="1">
    <source>
        <dbReference type="EMBL" id="KAK9235966.1"/>
    </source>
</evidence>
<accession>A0ACC3SWF3</accession>
<reference evidence="2" key="1">
    <citation type="journal article" date="2024" name="Front. Bioeng. Biotechnol.">
        <title>Genome-scale model development and genomic sequencing of the oleaginous clade Lipomyces.</title>
        <authorList>
            <person name="Czajka J.J."/>
            <person name="Han Y."/>
            <person name="Kim J."/>
            <person name="Mondo S.J."/>
            <person name="Hofstad B.A."/>
            <person name="Robles A."/>
            <person name="Haridas S."/>
            <person name="Riley R."/>
            <person name="LaButti K."/>
            <person name="Pangilinan J."/>
            <person name="Andreopoulos W."/>
            <person name="Lipzen A."/>
            <person name="Yan J."/>
            <person name="Wang M."/>
            <person name="Ng V."/>
            <person name="Grigoriev I.V."/>
            <person name="Spatafora J.W."/>
            <person name="Magnuson J.K."/>
            <person name="Baker S.E."/>
            <person name="Pomraning K.R."/>
        </authorList>
    </citation>
    <scope>NUCLEOTIDE SEQUENCE [LARGE SCALE GENOMIC DNA]</scope>
    <source>
        <strain evidence="2">CBS 7786</strain>
    </source>
</reference>
<evidence type="ECO:0000313" key="2">
    <source>
        <dbReference type="Proteomes" id="UP001433508"/>
    </source>
</evidence>